<dbReference type="SUPFAM" id="SSF57959">
    <property type="entry name" value="Leucine zipper domain"/>
    <property type="match status" value="1"/>
</dbReference>
<evidence type="ECO:0000259" key="3">
    <source>
        <dbReference type="PROSITE" id="PS50217"/>
    </source>
</evidence>
<dbReference type="PROSITE" id="PS50217">
    <property type="entry name" value="BZIP"/>
    <property type="match status" value="1"/>
</dbReference>
<reference evidence="4 5" key="1">
    <citation type="submission" date="2024-07" db="EMBL/GenBank/DDBJ databases">
        <title>Chromosome-level genome assembly of the water stick insect Ranatra chinensis (Heteroptera: Nepidae).</title>
        <authorList>
            <person name="Liu X."/>
        </authorList>
    </citation>
    <scope>NUCLEOTIDE SEQUENCE [LARGE SCALE GENOMIC DNA]</scope>
    <source>
        <strain evidence="4">Cailab_2021Rc</strain>
        <tissue evidence="4">Muscle</tissue>
    </source>
</reference>
<name>A0ABD0YNP2_9HEMI</name>
<dbReference type="EMBL" id="JBFDAA010000005">
    <property type="protein sequence ID" value="KAL1132124.1"/>
    <property type="molecule type" value="Genomic_DNA"/>
</dbReference>
<dbReference type="SMART" id="SM00338">
    <property type="entry name" value="BRLZ"/>
    <property type="match status" value="1"/>
</dbReference>
<evidence type="ECO:0000256" key="2">
    <source>
        <dbReference type="SAM" id="MobiDB-lite"/>
    </source>
</evidence>
<dbReference type="GO" id="GO:0005634">
    <property type="term" value="C:nucleus"/>
    <property type="evidence" value="ECO:0007669"/>
    <property type="project" value="UniProtKB-ARBA"/>
</dbReference>
<dbReference type="InterPro" id="IPR004827">
    <property type="entry name" value="bZIP"/>
</dbReference>
<dbReference type="Proteomes" id="UP001558652">
    <property type="component" value="Unassembled WGS sequence"/>
</dbReference>
<protein>
    <recommendedName>
        <fullName evidence="3">BZIP domain-containing protein</fullName>
    </recommendedName>
</protein>
<comment type="caution">
    <text evidence="4">The sequence shown here is derived from an EMBL/GenBank/DDBJ whole genome shotgun (WGS) entry which is preliminary data.</text>
</comment>
<evidence type="ECO:0000256" key="1">
    <source>
        <dbReference type="SAM" id="Coils"/>
    </source>
</evidence>
<gene>
    <name evidence="4" type="ORF">AAG570_010082</name>
</gene>
<evidence type="ECO:0000313" key="4">
    <source>
        <dbReference type="EMBL" id="KAL1132124.1"/>
    </source>
</evidence>
<sequence>MCESHVTNVCLLKIKPKNGDPGGQETHLDTRLRSRARCISPVQPSATGLGERTTMEGRSCHWGGYTAIGSCGRTQRRLAVGEEERWPECFQDLASWCRPPQDELNTPQALHDEFSFSIDGRGRGDCTWDDVSYPTVVDLWDAPDPPLPLLSPSLSANHQINNCSLEDDKVHNMDTVTRGLLFTNDEDDKTKIVPTVTSLDYGLTYNEDYHPIKSNGNVLLSQSSLKNVGTPDASQKTQSGVYLLLKSEEPFVLGSETRSSELNSSARTKQSKDASLKIKLEDEENDHFKVSQMTETLTVLEKRQRPKLKLNIGAAHTASTSTYTIDTPDVMKSLTEESTDFDLLSFVNGDFDDPNVLIADTSNLVTPGLDVSVGSRIVVTADPSAIKCDHDYTDSWVKNVSSLDFTKNSRKNEAIQLTPLEVSKSIKSEPLSPIKQDACEKRKPIKRRSTVESSEEYNFESETSSTDGDGSVDWSPYKRKKSKGIGGIAGGVRKRSTSGAQRANGGPKKLRKYSIDSDDGDSIKSGGTTNDRYRELRDRNNEASRKSRLNRKQKEIQMNQLAIQLEQQNVYLKNKADSLEKLVKKLRDTLMNIVLKK</sequence>
<organism evidence="4 5">
    <name type="scientific">Ranatra chinensis</name>
    <dbReference type="NCBI Taxonomy" id="642074"/>
    <lineage>
        <taxon>Eukaryota</taxon>
        <taxon>Metazoa</taxon>
        <taxon>Ecdysozoa</taxon>
        <taxon>Arthropoda</taxon>
        <taxon>Hexapoda</taxon>
        <taxon>Insecta</taxon>
        <taxon>Pterygota</taxon>
        <taxon>Neoptera</taxon>
        <taxon>Paraneoptera</taxon>
        <taxon>Hemiptera</taxon>
        <taxon>Heteroptera</taxon>
        <taxon>Panheteroptera</taxon>
        <taxon>Nepomorpha</taxon>
        <taxon>Nepidae</taxon>
        <taxon>Ranatrinae</taxon>
        <taxon>Ranatra</taxon>
    </lineage>
</organism>
<dbReference type="InterPro" id="IPR046347">
    <property type="entry name" value="bZIP_sf"/>
</dbReference>
<evidence type="ECO:0000313" key="5">
    <source>
        <dbReference type="Proteomes" id="UP001558652"/>
    </source>
</evidence>
<accession>A0ABD0YNP2</accession>
<feature type="coiled-coil region" evidence="1">
    <location>
        <begin position="562"/>
        <end position="589"/>
    </location>
</feature>
<dbReference type="Pfam" id="PF07716">
    <property type="entry name" value="bZIP_2"/>
    <property type="match status" value="1"/>
</dbReference>
<feature type="domain" description="BZIP" evidence="3">
    <location>
        <begin position="530"/>
        <end position="593"/>
    </location>
</feature>
<dbReference type="Gene3D" id="1.20.5.170">
    <property type="match status" value="1"/>
</dbReference>
<dbReference type="CDD" id="cd14813">
    <property type="entry name" value="bZIP_BmCbz-like"/>
    <property type="match status" value="1"/>
</dbReference>
<keyword evidence="5" id="KW-1185">Reference proteome</keyword>
<feature type="region of interest" description="Disordered" evidence="2">
    <location>
        <begin position="428"/>
        <end position="532"/>
    </location>
</feature>
<dbReference type="AlphaFoldDB" id="A0ABD0YNP2"/>
<proteinExistence type="predicted"/>
<keyword evidence="1" id="KW-0175">Coiled coil</keyword>